<dbReference type="OrthoDB" id="10506810at2759"/>
<dbReference type="EMBL" id="NAJQ01000066">
    <property type="protein sequence ID" value="TKA80626.1"/>
    <property type="molecule type" value="Genomic_DNA"/>
</dbReference>
<evidence type="ECO:0000256" key="1">
    <source>
        <dbReference type="SAM" id="MobiDB-lite"/>
    </source>
</evidence>
<dbReference type="AlphaFoldDB" id="A0A4U0XVZ6"/>
<protein>
    <submittedName>
        <fullName evidence="2">Uncharacterized protein</fullName>
    </submittedName>
</protein>
<dbReference type="Proteomes" id="UP000309340">
    <property type="component" value="Unassembled WGS sequence"/>
</dbReference>
<evidence type="ECO:0000313" key="3">
    <source>
        <dbReference type="Proteomes" id="UP000309340"/>
    </source>
</evidence>
<comment type="caution">
    <text evidence="2">The sequence shown here is derived from an EMBL/GenBank/DDBJ whole genome shotgun (WGS) entry which is preliminary data.</text>
</comment>
<accession>A0A4U0XVZ6</accession>
<name>A0A4U0XVZ6_9PEZI</name>
<feature type="region of interest" description="Disordered" evidence="1">
    <location>
        <begin position="146"/>
        <end position="186"/>
    </location>
</feature>
<gene>
    <name evidence="2" type="ORF">B0A55_01880</name>
</gene>
<keyword evidence="3" id="KW-1185">Reference proteome</keyword>
<proteinExistence type="predicted"/>
<evidence type="ECO:0000313" key="2">
    <source>
        <dbReference type="EMBL" id="TKA80626.1"/>
    </source>
</evidence>
<reference evidence="2 3" key="1">
    <citation type="submission" date="2017-03" db="EMBL/GenBank/DDBJ databases">
        <title>Genomes of endolithic fungi from Antarctica.</title>
        <authorList>
            <person name="Coleine C."/>
            <person name="Masonjones S."/>
            <person name="Stajich J.E."/>
        </authorList>
    </citation>
    <scope>NUCLEOTIDE SEQUENCE [LARGE SCALE GENOMIC DNA]</scope>
    <source>
        <strain evidence="2 3">CCFEE 5184</strain>
    </source>
</reference>
<sequence length="207" mass="20973">MLSLLGDAVPARSSSLRRQAASDIQQDIQQVNAARYAVSILQAGNATTVCDQPNSTSEWDGATYDPALVEQLICEAAIGIVVFPDLNAAGTDLDLVFTALQSLQQTQNSNLDAQTCVGFDPSTVDAAGLDGEAIESLICSAATPVPAVSSSTSTPSPSETGVGGSSNPPGSTFSAPPTPPASISSDVLNQTTAAVASSQASNIDFVL</sequence>
<organism evidence="2 3">
    <name type="scientific">Friedmanniomyces simplex</name>
    <dbReference type="NCBI Taxonomy" id="329884"/>
    <lineage>
        <taxon>Eukaryota</taxon>
        <taxon>Fungi</taxon>
        <taxon>Dikarya</taxon>
        <taxon>Ascomycota</taxon>
        <taxon>Pezizomycotina</taxon>
        <taxon>Dothideomycetes</taxon>
        <taxon>Dothideomycetidae</taxon>
        <taxon>Mycosphaerellales</taxon>
        <taxon>Teratosphaeriaceae</taxon>
        <taxon>Friedmanniomyces</taxon>
    </lineage>
</organism>